<evidence type="ECO:0000313" key="1">
    <source>
        <dbReference type="EMBL" id="KAA5309791.1"/>
    </source>
</evidence>
<reference evidence="1 2" key="1">
    <citation type="journal article" date="2019" name="Nat. Med.">
        <title>A library of human gut bacterial isolates paired with longitudinal multiomics data enables mechanistic microbiome research.</title>
        <authorList>
            <person name="Poyet M."/>
            <person name="Groussin M."/>
            <person name="Gibbons S.M."/>
            <person name="Avila-Pacheco J."/>
            <person name="Jiang X."/>
            <person name="Kearney S.M."/>
            <person name="Perrotta A.R."/>
            <person name="Berdy B."/>
            <person name="Zhao S."/>
            <person name="Lieberman T.D."/>
            <person name="Swanson P.K."/>
            <person name="Smith M."/>
            <person name="Roesemann S."/>
            <person name="Alexander J.E."/>
            <person name="Rich S.A."/>
            <person name="Livny J."/>
            <person name="Vlamakis H."/>
            <person name="Clish C."/>
            <person name="Bullock K."/>
            <person name="Deik A."/>
            <person name="Scott J."/>
            <person name="Pierce K.A."/>
            <person name="Xavier R.J."/>
            <person name="Alm E.J."/>
        </authorList>
    </citation>
    <scope>NUCLEOTIDE SEQUENCE [LARGE SCALE GENOMIC DNA]</scope>
    <source>
        <strain evidence="1 2">BIOML-A25</strain>
    </source>
</reference>
<organism evidence="1 2">
    <name type="scientific">Phocaeicola dorei</name>
    <dbReference type="NCBI Taxonomy" id="357276"/>
    <lineage>
        <taxon>Bacteria</taxon>
        <taxon>Pseudomonadati</taxon>
        <taxon>Bacteroidota</taxon>
        <taxon>Bacteroidia</taxon>
        <taxon>Bacteroidales</taxon>
        <taxon>Bacteroidaceae</taxon>
        <taxon>Phocaeicola</taxon>
    </lineage>
</organism>
<dbReference type="Proteomes" id="UP000481700">
    <property type="component" value="Unassembled WGS sequence"/>
</dbReference>
<evidence type="ECO:0000313" key="2">
    <source>
        <dbReference type="Proteomes" id="UP000481700"/>
    </source>
</evidence>
<dbReference type="AlphaFoldDB" id="A0A6L3IK55"/>
<protein>
    <submittedName>
        <fullName evidence="1">Mobilization protein</fullName>
    </submittedName>
</protein>
<sequence length="170" mass="19390">LHIHTVLHLNKGDDNTRGHIGTELNNKAETILQITKSQFDGNISEVKAMHIREKEFEPFAFRINNDALPELVGEYSFTQERKGFCESISDVQHAQALRLAFSEGDITGYRPLIKALQQGYTEIGFKRGRNICIELNKYLMGRGIIVKQDKSYHYNPKVLEYSGCTSDKEV</sequence>
<accession>A0A6L3IK55</accession>
<gene>
    <name evidence="1" type="ORF">F2Z07_24565</name>
</gene>
<proteinExistence type="predicted"/>
<name>A0A6L3IK55_9BACT</name>
<comment type="caution">
    <text evidence="1">The sequence shown here is derived from an EMBL/GenBank/DDBJ whole genome shotgun (WGS) entry which is preliminary data.</text>
</comment>
<dbReference type="EMBL" id="VVZV01000129">
    <property type="protein sequence ID" value="KAA5309791.1"/>
    <property type="molecule type" value="Genomic_DNA"/>
</dbReference>
<feature type="non-terminal residue" evidence="1">
    <location>
        <position position="1"/>
    </location>
</feature>